<gene>
    <name evidence="3" type="ORF">SAMN04488515_3150</name>
</gene>
<reference evidence="3 4" key="1">
    <citation type="submission" date="2016-10" db="EMBL/GenBank/DDBJ databases">
        <authorList>
            <person name="de Groot N.N."/>
        </authorList>
    </citation>
    <scope>NUCLEOTIDE SEQUENCE [LARGE SCALE GENOMIC DNA]</scope>
    <source>
        <strain evidence="3 4">DSM 17925</strain>
    </source>
</reference>
<proteinExistence type="predicted"/>
<feature type="compositionally biased region" description="Low complexity" evidence="1">
    <location>
        <begin position="81"/>
        <end position="95"/>
    </location>
</feature>
<keyword evidence="2" id="KW-0732">Signal</keyword>
<keyword evidence="4" id="KW-1185">Reference proteome</keyword>
<protein>
    <submittedName>
        <fullName evidence="3">Uncharacterized protein</fullName>
    </submittedName>
</protein>
<evidence type="ECO:0000256" key="1">
    <source>
        <dbReference type="SAM" id="MobiDB-lite"/>
    </source>
</evidence>
<dbReference type="RefSeq" id="WP_089996796.1">
    <property type="nucleotide sequence ID" value="NZ_FOIZ01000002.1"/>
</dbReference>
<dbReference type="STRING" id="364200.SAMN04488515_3150"/>
<feature type="chain" id="PRO_5011738444" evidence="2">
    <location>
        <begin position="22"/>
        <end position="95"/>
    </location>
</feature>
<feature type="region of interest" description="Disordered" evidence="1">
    <location>
        <begin position="72"/>
        <end position="95"/>
    </location>
</feature>
<dbReference type="AlphaFoldDB" id="A0A1I0RRV4"/>
<evidence type="ECO:0000313" key="3">
    <source>
        <dbReference type="EMBL" id="SEW44062.1"/>
    </source>
</evidence>
<accession>A0A1I0RRV4</accession>
<feature type="signal peptide" evidence="2">
    <location>
        <begin position="1"/>
        <end position="21"/>
    </location>
</feature>
<dbReference type="Proteomes" id="UP000199167">
    <property type="component" value="Unassembled WGS sequence"/>
</dbReference>
<name>A0A1I0RRV4_9RHOB</name>
<organism evidence="3 4">
    <name type="scientific">Cognatiyoonia koreensis</name>
    <dbReference type="NCBI Taxonomy" id="364200"/>
    <lineage>
        <taxon>Bacteria</taxon>
        <taxon>Pseudomonadati</taxon>
        <taxon>Pseudomonadota</taxon>
        <taxon>Alphaproteobacteria</taxon>
        <taxon>Rhodobacterales</taxon>
        <taxon>Paracoccaceae</taxon>
        <taxon>Cognatiyoonia</taxon>
    </lineage>
</organism>
<evidence type="ECO:0000313" key="4">
    <source>
        <dbReference type="Proteomes" id="UP000199167"/>
    </source>
</evidence>
<dbReference type="EMBL" id="FOIZ01000002">
    <property type="protein sequence ID" value="SEW44062.1"/>
    <property type="molecule type" value="Genomic_DNA"/>
</dbReference>
<sequence>MILKYFIAAAALVALSTPSFAQDALPPIDCNDPANAQEDECAVLLPPAGTGAEFATLAPAAAAVAVLGVLAISGGGGGGNNNNTTTTTSTTGTTD</sequence>
<evidence type="ECO:0000256" key="2">
    <source>
        <dbReference type="SAM" id="SignalP"/>
    </source>
</evidence>